<dbReference type="SUPFAM" id="SSF51735">
    <property type="entry name" value="NAD(P)-binding Rossmann-fold domains"/>
    <property type="match status" value="1"/>
</dbReference>
<evidence type="ECO:0000256" key="12">
    <source>
        <dbReference type="RuleBase" id="RU361277"/>
    </source>
</evidence>
<feature type="domain" description="Enoyl reductase (ER)" evidence="13">
    <location>
        <begin position="10"/>
        <end position="335"/>
    </location>
</feature>
<dbReference type="InterPro" id="IPR036291">
    <property type="entry name" value="NAD(P)-bd_dom_sf"/>
</dbReference>
<evidence type="ECO:0000256" key="8">
    <source>
        <dbReference type="ARBA" id="ARBA00039102"/>
    </source>
</evidence>
<dbReference type="SMART" id="SM00829">
    <property type="entry name" value="PKS_ER"/>
    <property type="match status" value="1"/>
</dbReference>
<keyword evidence="15" id="KW-1185">Reference proteome</keyword>
<reference evidence="15" key="1">
    <citation type="submission" date="2018-07" db="EMBL/GenBank/DDBJ databases">
        <authorList>
            <person name="Zhao J."/>
        </authorList>
    </citation>
    <scope>NUCLEOTIDE SEQUENCE [LARGE SCALE GENOMIC DNA]</scope>
    <source>
        <strain evidence="15">GSSD-12</strain>
    </source>
</reference>
<dbReference type="GO" id="GO:0008270">
    <property type="term" value="F:zinc ion binding"/>
    <property type="evidence" value="ECO:0007669"/>
    <property type="project" value="InterPro"/>
</dbReference>
<evidence type="ECO:0000256" key="7">
    <source>
        <dbReference type="ARBA" id="ARBA00038004"/>
    </source>
</evidence>
<dbReference type="Gene3D" id="3.40.50.720">
    <property type="entry name" value="NAD(P)-binding Rossmann-like Domain"/>
    <property type="match status" value="1"/>
</dbReference>
<dbReference type="EC" id="1.1.1.329" evidence="8"/>
<evidence type="ECO:0000256" key="10">
    <source>
        <dbReference type="ARBA" id="ARBA00048685"/>
    </source>
</evidence>
<comment type="function">
    <text evidence="5">Catalyzes the oxidation of 2-deoxy-scyllo-inosamine (DOIA) with NAD(+) or NADP(+), forming 3-amino-2,3-dideoxy-scyllo-inosose (amino-DOI).</text>
</comment>
<dbReference type="PANTHER" id="PTHR43401">
    <property type="entry name" value="L-THREONINE 3-DEHYDROGENASE"/>
    <property type="match status" value="1"/>
</dbReference>
<evidence type="ECO:0000313" key="15">
    <source>
        <dbReference type="Proteomes" id="UP000253868"/>
    </source>
</evidence>
<dbReference type="EMBL" id="CP031194">
    <property type="protein sequence ID" value="AXG76563.1"/>
    <property type="molecule type" value="Genomic_DNA"/>
</dbReference>
<comment type="catalytic activity">
    <reaction evidence="10">
        <text>2-deoxy-scyllo-inosamine + NAD(+) = 3-amino-2,3-dideoxy-scyllo-inosose + NADH + H(+)</text>
        <dbReference type="Rhea" id="RHEA:33883"/>
        <dbReference type="ChEBI" id="CHEBI:15378"/>
        <dbReference type="ChEBI" id="CHEBI:57540"/>
        <dbReference type="ChEBI" id="CHEBI:57945"/>
        <dbReference type="ChEBI" id="CHEBI:65002"/>
        <dbReference type="ChEBI" id="CHEBI:65003"/>
        <dbReference type="EC" id="1.1.1.329"/>
    </reaction>
</comment>
<evidence type="ECO:0000313" key="14">
    <source>
        <dbReference type="EMBL" id="AXG76563.1"/>
    </source>
</evidence>
<sequence length="338" mass="34880">MKSVTVTGPGRLETVEIPRPVTGPRDVLVKMKACGICGADPHALQEGGIMPGAASSPMGHEPAGEIVEVGAEVTGLRVGDRVVIDPTGVADAIIGGGGPQGALSEYLAVREATAGRNVIVMPDHVPWHVAALAEPLAVARRCVDKTGPRPEHQAVVFGAGPVGLGALLALKAHGVRHVVVADVQPNRLEKAIALGADAVIDSRTEDVRARLVELHGEGTDAFGRPGLPGTDIYLDAAGVPAVAQTVFAGPKLGAVFGIVAIYHQSVEVDFQQLIPSELTIVHSMGHPTEMAAVAQDIAENTDKYALIVSDVVPFAETARAIDLAGRPGATDKVVVTFD</sequence>
<keyword evidence="4" id="KW-0560">Oxidoreductase</keyword>
<evidence type="ECO:0000256" key="4">
    <source>
        <dbReference type="ARBA" id="ARBA00023002"/>
    </source>
</evidence>
<gene>
    <name evidence="14" type="ORF">DVK44_01510</name>
</gene>
<comment type="similarity">
    <text evidence="7">Belongs to the zinc-containing alcohol dehydrogenase family. DOIA dehydrogenase subfamily.</text>
</comment>
<keyword evidence="3 12" id="KW-0862">Zinc</keyword>
<keyword evidence="2 12" id="KW-0479">Metal-binding</keyword>
<dbReference type="PROSITE" id="PS00059">
    <property type="entry name" value="ADH_ZINC"/>
    <property type="match status" value="1"/>
</dbReference>
<comment type="cofactor">
    <cofactor evidence="1 12">
        <name>Zn(2+)</name>
        <dbReference type="ChEBI" id="CHEBI:29105"/>
    </cofactor>
</comment>
<dbReference type="SUPFAM" id="SSF50129">
    <property type="entry name" value="GroES-like"/>
    <property type="match status" value="1"/>
</dbReference>
<evidence type="ECO:0000256" key="11">
    <source>
        <dbReference type="ARBA" id="ARBA00049085"/>
    </source>
</evidence>
<evidence type="ECO:0000256" key="3">
    <source>
        <dbReference type="ARBA" id="ARBA00022833"/>
    </source>
</evidence>
<dbReference type="Pfam" id="PF08240">
    <property type="entry name" value="ADH_N"/>
    <property type="match status" value="1"/>
</dbReference>
<organism evidence="14 15">
    <name type="scientific">Streptomyces paludis</name>
    <dbReference type="NCBI Taxonomy" id="2282738"/>
    <lineage>
        <taxon>Bacteria</taxon>
        <taxon>Bacillati</taxon>
        <taxon>Actinomycetota</taxon>
        <taxon>Actinomycetes</taxon>
        <taxon>Kitasatosporales</taxon>
        <taxon>Streptomycetaceae</taxon>
        <taxon>Streptomyces</taxon>
    </lineage>
</organism>
<dbReference type="OrthoDB" id="9797931at2"/>
<dbReference type="InterPro" id="IPR013149">
    <property type="entry name" value="ADH-like_C"/>
</dbReference>
<evidence type="ECO:0000256" key="9">
    <source>
        <dbReference type="ARBA" id="ARBA00039387"/>
    </source>
</evidence>
<dbReference type="RefSeq" id="WP_114657932.1">
    <property type="nucleotide sequence ID" value="NZ_CP031194.1"/>
</dbReference>
<dbReference type="PANTHER" id="PTHR43401:SF2">
    <property type="entry name" value="L-THREONINE 3-DEHYDROGENASE"/>
    <property type="match status" value="1"/>
</dbReference>
<dbReference type="InterPro" id="IPR013154">
    <property type="entry name" value="ADH-like_N"/>
</dbReference>
<evidence type="ECO:0000256" key="6">
    <source>
        <dbReference type="ARBA" id="ARBA00037908"/>
    </source>
</evidence>
<dbReference type="Pfam" id="PF00107">
    <property type="entry name" value="ADH_zinc_N"/>
    <property type="match status" value="1"/>
</dbReference>
<dbReference type="InterPro" id="IPR020843">
    <property type="entry name" value="ER"/>
</dbReference>
<accession>A0A345HIN9</accession>
<protein>
    <recommendedName>
        <fullName evidence="9">2-deoxy-scyllo-inosamine dehydrogenase</fullName>
        <ecNumber evidence="8">1.1.1.329</ecNumber>
    </recommendedName>
</protein>
<dbReference type="Gene3D" id="3.90.180.10">
    <property type="entry name" value="Medium-chain alcohol dehydrogenases, catalytic domain"/>
    <property type="match status" value="1"/>
</dbReference>
<dbReference type="GO" id="GO:0016491">
    <property type="term" value="F:oxidoreductase activity"/>
    <property type="evidence" value="ECO:0007669"/>
    <property type="project" value="UniProtKB-KW"/>
</dbReference>
<comment type="catalytic activity">
    <reaction evidence="11">
        <text>2-deoxy-scyllo-inosamine + NADP(+) = 3-amino-2,3-dideoxy-scyllo-inosose + NADPH + H(+)</text>
        <dbReference type="Rhea" id="RHEA:33879"/>
        <dbReference type="ChEBI" id="CHEBI:15378"/>
        <dbReference type="ChEBI" id="CHEBI:57783"/>
        <dbReference type="ChEBI" id="CHEBI:58349"/>
        <dbReference type="ChEBI" id="CHEBI:65002"/>
        <dbReference type="ChEBI" id="CHEBI:65003"/>
        <dbReference type="EC" id="1.1.1.329"/>
    </reaction>
</comment>
<name>A0A345HIN9_9ACTN</name>
<dbReference type="InterPro" id="IPR011032">
    <property type="entry name" value="GroES-like_sf"/>
</dbReference>
<evidence type="ECO:0000256" key="2">
    <source>
        <dbReference type="ARBA" id="ARBA00022723"/>
    </source>
</evidence>
<evidence type="ECO:0000259" key="13">
    <source>
        <dbReference type="SMART" id="SM00829"/>
    </source>
</evidence>
<proteinExistence type="inferred from homology"/>
<dbReference type="InterPro" id="IPR002328">
    <property type="entry name" value="ADH_Zn_CS"/>
</dbReference>
<dbReference type="KEGG" id="spad:DVK44_01510"/>
<evidence type="ECO:0000256" key="5">
    <source>
        <dbReference type="ARBA" id="ARBA00037678"/>
    </source>
</evidence>
<dbReference type="Proteomes" id="UP000253868">
    <property type="component" value="Chromosome"/>
</dbReference>
<evidence type="ECO:0000256" key="1">
    <source>
        <dbReference type="ARBA" id="ARBA00001947"/>
    </source>
</evidence>
<comment type="pathway">
    <text evidence="6">Metabolic intermediate biosynthesis; 2-deoxystreptamine biosynthesis; 2-deoxystreptamine from D-glucose 6-phosphate: step 3/4.</text>
</comment>
<dbReference type="AlphaFoldDB" id="A0A345HIN9"/>
<dbReference type="InterPro" id="IPR050129">
    <property type="entry name" value="Zn_alcohol_dh"/>
</dbReference>